<dbReference type="InterPro" id="IPR050631">
    <property type="entry name" value="PheA/TfdB_FAD_monoxygenase"/>
</dbReference>
<dbReference type="PRINTS" id="PR00420">
    <property type="entry name" value="RNGMNOXGNASE"/>
</dbReference>
<dbReference type="Proteomes" id="UP001596303">
    <property type="component" value="Unassembled WGS sequence"/>
</dbReference>
<keyword evidence="5" id="KW-1185">Reference proteome</keyword>
<evidence type="ECO:0000259" key="3">
    <source>
        <dbReference type="Pfam" id="PF01494"/>
    </source>
</evidence>
<name>A0ABW1SFH3_9PROT</name>
<evidence type="ECO:0000313" key="5">
    <source>
        <dbReference type="Proteomes" id="UP001596303"/>
    </source>
</evidence>
<dbReference type="Gene3D" id="3.50.50.60">
    <property type="entry name" value="FAD/NAD(P)-binding domain"/>
    <property type="match status" value="1"/>
</dbReference>
<dbReference type="RefSeq" id="WP_377381883.1">
    <property type="nucleotide sequence ID" value="NZ_JBHSSW010000066.1"/>
</dbReference>
<evidence type="ECO:0000256" key="1">
    <source>
        <dbReference type="ARBA" id="ARBA00023002"/>
    </source>
</evidence>
<dbReference type="InterPro" id="IPR036188">
    <property type="entry name" value="FAD/NAD-bd_sf"/>
</dbReference>
<proteinExistence type="predicted"/>
<evidence type="ECO:0000313" key="4">
    <source>
        <dbReference type="EMBL" id="MFC6200043.1"/>
    </source>
</evidence>
<reference evidence="5" key="1">
    <citation type="journal article" date="2019" name="Int. J. Syst. Evol. Microbiol.">
        <title>The Global Catalogue of Microorganisms (GCM) 10K type strain sequencing project: providing services to taxonomists for standard genome sequencing and annotation.</title>
        <authorList>
            <consortium name="The Broad Institute Genomics Platform"/>
            <consortium name="The Broad Institute Genome Sequencing Center for Infectious Disease"/>
            <person name="Wu L."/>
            <person name="Ma J."/>
        </authorList>
    </citation>
    <scope>NUCLEOTIDE SEQUENCE [LARGE SCALE GENOMIC DNA]</scope>
    <source>
        <strain evidence="5">CGMCC-1.15741</strain>
    </source>
</reference>
<dbReference type="PANTHER" id="PTHR43476">
    <property type="entry name" value="3-(3-HYDROXY-PHENYL)PROPIONATE/3-HYDROXYCINNAMIC ACID HYDROXYLASE"/>
    <property type="match status" value="1"/>
</dbReference>
<accession>A0ABW1SFH3</accession>
<sequence>MSYDLIMVGGGIAGSALAAVMAKAGKSVLVLEKSEKYEDRVRGEWIAPWGVAETQRLGLYDVLMNAGGHHITSHITYDESLPPETCEAAAQSLGVLPDVPGPLCIGHPHHCQTLYNEAAKSGAVCKRPVVVQSVTLGDNPSVTYLHEGETFTDHADLIVGAEGRQSTVRKVAGIELHQDPPHHWFAGLLVEGVEGIDDTLQTIGTEDNFGFLAFPQGGDKVRVYGGYALEERGKFNGEEGAKRFLESFKFRSAPKNAAIANGKPAGPLFSYFNNDSWTDEPFADGAVLIGDAAGWNDPINGLGLSITYRDVRIVSDILKATSQGEKPDFSSYAEERFERMRRLRFAGQLQATLDMEFGEEARVRRHAYHERRATDPTVGMHGIAILAGPEAVPEEFFTEDHRQFVLQGAN</sequence>
<dbReference type="EMBL" id="JBHSSW010000066">
    <property type="protein sequence ID" value="MFC6200043.1"/>
    <property type="molecule type" value="Genomic_DNA"/>
</dbReference>
<evidence type="ECO:0000256" key="2">
    <source>
        <dbReference type="ARBA" id="ARBA00023027"/>
    </source>
</evidence>
<keyword evidence="1" id="KW-0560">Oxidoreductase</keyword>
<dbReference type="SUPFAM" id="SSF51905">
    <property type="entry name" value="FAD/NAD(P)-binding domain"/>
    <property type="match status" value="1"/>
</dbReference>
<comment type="caution">
    <text evidence="4">The sequence shown here is derived from an EMBL/GenBank/DDBJ whole genome shotgun (WGS) entry which is preliminary data.</text>
</comment>
<dbReference type="InterPro" id="IPR002938">
    <property type="entry name" value="FAD-bd"/>
</dbReference>
<dbReference type="Pfam" id="PF01494">
    <property type="entry name" value="FAD_binding_3"/>
    <property type="match status" value="1"/>
</dbReference>
<keyword evidence="2" id="KW-0520">NAD</keyword>
<protein>
    <submittedName>
        <fullName evidence="4">FAD-dependent oxidoreductase</fullName>
    </submittedName>
</protein>
<organism evidence="4 5">
    <name type="scientific">Ponticaulis profundi</name>
    <dbReference type="NCBI Taxonomy" id="2665222"/>
    <lineage>
        <taxon>Bacteria</taxon>
        <taxon>Pseudomonadati</taxon>
        <taxon>Pseudomonadota</taxon>
        <taxon>Alphaproteobacteria</taxon>
        <taxon>Hyphomonadales</taxon>
        <taxon>Hyphomonadaceae</taxon>
        <taxon>Ponticaulis</taxon>
    </lineage>
</organism>
<gene>
    <name evidence="4" type="ORF">ACFQDM_18370</name>
</gene>
<feature type="domain" description="FAD-binding" evidence="3">
    <location>
        <begin position="4"/>
        <end position="341"/>
    </location>
</feature>
<dbReference type="PANTHER" id="PTHR43476:SF4">
    <property type="entry name" value="BLR0106 PROTEIN"/>
    <property type="match status" value="1"/>
</dbReference>